<reference evidence="2 3" key="1">
    <citation type="submission" date="2016-09" db="EMBL/GenBank/DDBJ databases">
        <authorList>
            <person name="Capua I."/>
            <person name="De Benedictis P."/>
            <person name="Joannis T."/>
            <person name="Lombin L.H."/>
            <person name="Cattoli G."/>
        </authorList>
    </citation>
    <scope>NUCLEOTIDE SEQUENCE [LARGE SCALE GENOMIC DNA]</scope>
    <source>
        <strain evidence="2 3">IMI 309357</strain>
    </source>
</reference>
<proteinExistence type="predicted"/>
<sequence>MAPSTARLTIFVFGLSSFAAGVNSLLRPHASLALLSLPATALPAANGNALAAIAMGIYYTLAAAQDNSAFFLATIPMRLTSAVVFWRQDWGIVAGWEGGSAALTLLALAWDARQRNHESRGSKVA</sequence>
<accession>A0A1G4AUS4</accession>
<feature type="transmembrane region" description="Helical" evidence="1">
    <location>
        <begin position="40"/>
        <end position="61"/>
    </location>
</feature>
<evidence type="ECO:0000256" key="1">
    <source>
        <dbReference type="SAM" id="Phobius"/>
    </source>
</evidence>
<protein>
    <submittedName>
        <fullName evidence="2">Uncharacterized protein</fullName>
    </submittedName>
</protein>
<dbReference type="EMBL" id="MJBS01000133">
    <property type="protein sequence ID" value="OHE92917.1"/>
    <property type="molecule type" value="Genomic_DNA"/>
</dbReference>
<dbReference type="AlphaFoldDB" id="A0A1G4AUS4"/>
<keyword evidence="1" id="KW-0472">Membrane</keyword>
<keyword evidence="1" id="KW-1133">Transmembrane helix</keyword>
<organism evidence="2 3">
    <name type="scientific">Colletotrichum orchidophilum</name>
    <dbReference type="NCBI Taxonomy" id="1209926"/>
    <lineage>
        <taxon>Eukaryota</taxon>
        <taxon>Fungi</taxon>
        <taxon>Dikarya</taxon>
        <taxon>Ascomycota</taxon>
        <taxon>Pezizomycotina</taxon>
        <taxon>Sordariomycetes</taxon>
        <taxon>Hypocreomycetidae</taxon>
        <taxon>Glomerellales</taxon>
        <taxon>Glomerellaceae</taxon>
        <taxon>Colletotrichum</taxon>
    </lineage>
</organism>
<dbReference type="RefSeq" id="XP_022470085.1">
    <property type="nucleotide sequence ID" value="XM_022623406.1"/>
</dbReference>
<dbReference type="OrthoDB" id="10042947at2759"/>
<gene>
    <name evidence="2" type="ORF">CORC01_11784</name>
</gene>
<dbReference type="GeneID" id="34564916"/>
<evidence type="ECO:0000313" key="2">
    <source>
        <dbReference type="EMBL" id="OHE92917.1"/>
    </source>
</evidence>
<keyword evidence="1" id="KW-0812">Transmembrane</keyword>
<evidence type="ECO:0000313" key="3">
    <source>
        <dbReference type="Proteomes" id="UP000176998"/>
    </source>
</evidence>
<name>A0A1G4AUS4_9PEZI</name>
<comment type="caution">
    <text evidence="2">The sequence shown here is derived from an EMBL/GenBank/DDBJ whole genome shotgun (WGS) entry which is preliminary data.</text>
</comment>
<keyword evidence="3" id="KW-1185">Reference proteome</keyword>
<dbReference type="Proteomes" id="UP000176998">
    <property type="component" value="Unassembled WGS sequence"/>
</dbReference>